<evidence type="ECO:0000256" key="4">
    <source>
        <dbReference type="ARBA" id="ARBA00023186"/>
    </source>
</evidence>
<reference evidence="7 8" key="1">
    <citation type="submission" date="2010-08" db="EMBL/GenBank/DDBJ databases">
        <title>The draft genome of Desulfovibrio fructosovorans JJ.</title>
        <authorList>
            <consortium name="US DOE Joint Genome Institute (JGI-PGF)"/>
            <person name="Lucas S."/>
            <person name="Copeland A."/>
            <person name="Lapidus A."/>
            <person name="Cheng J.-F."/>
            <person name="Bruce D."/>
            <person name="Goodwin L."/>
            <person name="Pitluck S."/>
            <person name="Land M.L."/>
            <person name="Hauser L."/>
            <person name="Chang Y.-J."/>
            <person name="Jeffries C."/>
            <person name="Wall J.D."/>
            <person name="Stahl D.A."/>
            <person name="Arkin A.P."/>
            <person name="Dehal P."/>
            <person name="Stolyar S.M."/>
            <person name="Hazen T.C."/>
            <person name="Woyke T.J."/>
        </authorList>
    </citation>
    <scope>NUCLEOTIDE SEQUENCE [LARGE SCALE GENOMIC DNA]</scope>
    <source>
        <strain evidence="7 8">JJ</strain>
    </source>
</reference>
<evidence type="ECO:0000256" key="5">
    <source>
        <dbReference type="HAMAP-Rule" id="MF_00822"/>
    </source>
</evidence>
<evidence type="ECO:0000256" key="2">
    <source>
        <dbReference type="ARBA" id="ARBA00022490"/>
    </source>
</evidence>
<dbReference type="InterPro" id="IPR004029">
    <property type="entry name" value="UreE_N"/>
</dbReference>
<dbReference type="Gene3D" id="2.60.260.20">
    <property type="entry name" value="Urease metallochaperone UreE, N-terminal domain"/>
    <property type="match status" value="1"/>
</dbReference>
<dbReference type="AlphaFoldDB" id="E1JTD5"/>
<dbReference type="RefSeq" id="WP_005991473.1">
    <property type="nucleotide sequence ID" value="NZ_AECZ01000004.1"/>
</dbReference>
<dbReference type="SMART" id="SM00988">
    <property type="entry name" value="UreE_N"/>
    <property type="match status" value="1"/>
</dbReference>
<dbReference type="SUPFAM" id="SSF69737">
    <property type="entry name" value="Urease metallochaperone UreE, C-terminal domain"/>
    <property type="match status" value="1"/>
</dbReference>
<dbReference type="Gene3D" id="3.30.70.790">
    <property type="entry name" value="UreE, C-terminal domain"/>
    <property type="match status" value="1"/>
</dbReference>
<dbReference type="GO" id="GO:0065003">
    <property type="term" value="P:protein-containing complex assembly"/>
    <property type="evidence" value="ECO:0007669"/>
    <property type="project" value="InterPro"/>
</dbReference>
<accession>E1JTD5</accession>
<dbReference type="InterPro" id="IPR012406">
    <property type="entry name" value="UreE"/>
</dbReference>
<keyword evidence="3 5" id="KW-0533">Nickel</keyword>
<gene>
    <name evidence="5" type="primary">ureE</name>
    <name evidence="7" type="ORF">DesfrDRAFT_0884</name>
</gene>
<evidence type="ECO:0000256" key="3">
    <source>
        <dbReference type="ARBA" id="ARBA00022596"/>
    </source>
</evidence>
<evidence type="ECO:0000256" key="1">
    <source>
        <dbReference type="ARBA" id="ARBA00004496"/>
    </source>
</evidence>
<dbReference type="eggNOG" id="COG2371">
    <property type="taxonomic scope" value="Bacteria"/>
</dbReference>
<dbReference type="InterPro" id="IPR036118">
    <property type="entry name" value="UreE_N_sf"/>
</dbReference>
<name>E1JTD5_SOLFR</name>
<comment type="function">
    <text evidence="5">Involved in urease metallocenter assembly. Binds nickel. Probably functions as a nickel donor during metallocenter assembly.</text>
</comment>
<dbReference type="Pfam" id="PF05194">
    <property type="entry name" value="UreE_C"/>
    <property type="match status" value="1"/>
</dbReference>
<dbReference type="CDD" id="cd00571">
    <property type="entry name" value="UreE"/>
    <property type="match status" value="1"/>
</dbReference>
<dbReference type="OrthoDB" id="5421304at2"/>
<dbReference type="HAMAP" id="MF_00822">
    <property type="entry name" value="UreE"/>
    <property type="match status" value="1"/>
</dbReference>
<evidence type="ECO:0000313" key="8">
    <source>
        <dbReference type="Proteomes" id="UP000006250"/>
    </source>
</evidence>
<dbReference type="GO" id="GO:0006457">
    <property type="term" value="P:protein folding"/>
    <property type="evidence" value="ECO:0007669"/>
    <property type="project" value="InterPro"/>
</dbReference>
<comment type="similarity">
    <text evidence="5">Belongs to the UreE family.</text>
</comment>
<evidence type="ECO:0000313" key="7">
    <source>
        <dbReference type="EMBL" id="EFL52395.1"/>
    </source>
</evidence>
<keyword evidence="8" id="KW-1185">Reference proteome</keyword>
<evidence type="ECO:0000259" key="6">
    <source>
        <dbReference type="SMART" id="SM00988"/>
    </source>
</evidence>
<organism evidence="7 8">
    <name type="scientific">Solidesulfovibrio fructosivorans JJ]</name>
    <dbReference type="NCBI Taxonomy" id="596151"/>
    <lineage>
        <taxon>Bacteria</taxon>
        <taxon>Pseudomonadati</taxon>
        <taxon>Thermodesulfobacteriota</taxon>
        <taxon>Desulfovibrionia</taxon>
        <taxon>Desulfovibrionales</taxon>
        <taxon>Desulfovibrionaceae</taxon>
        <taxon>Solidesulfovibrio</taxon>
    </lineage>
</organism>
<keyword evidence="4 5" id="KW-0143">Chaperone</keyword>
<dbReference type="Pfam" id="PF02814">
    <property type="entry name" value="UreE_N"/>
    <property type="match status" value="1"/>
</dbReference>
<feature type="domain" description="UreE urease accessory N-terminal" evidence="6">
    <location>
        <begin position="5"/>
        <end position="68"/>
    </location>
</feature>
<dbReference type="GO" id="GO:0019627">
    <property type="term" value="P:urea metabolic process"/>
    <property type="evidence" value="ECO:0007669"/>
    <property type="project" value="InterPro"/>
</dbReference>
<sequence length="159" mass="16845">MVTYVRVLPPREAVGATLGEAIRLDHEARRKTRQRVATESGLEAALFLPRGTVLRAGDRVVAGDGRSAVITAADEALSVVRSGDPVLLARAAFHLGNRHATIMIEPGCISYPTDAVLDDMLRGLGFLPEAVHGPFEPEDGAYVFVFDAAVGGVGGTWIP</sequence>
<comment type="caution">
    <text evidence="7">The sequence shown here is derived from an EMBL/GenBank/DDBJ whole genome shotgun (WGS) entry which is preliminary data.</text>
</comment>
<proteinExistence type="inferred from homology"/>
<dbReference type="Proteomes" id="UP000006250">
    <property type="component" value="Unassembled WGS sequence"/>
</dbReference>
<dbReference type="STRING" id="596151.DesfrDRAFT_0884"/>
<dbReference type="SUPFAM" id="SSF69287">
    <property type="entry name" value="Urease metallochaperone UreE, N-terminal domain"/>
    <property type="match status" value="1"/>
</dbReference>
<dbReference type="GO" id="GO:0051082">
    <property type="term" value="F:unfolded protein binding"/>
    <property type="evidence" value="ECO:0007669"/>
    <property type="project" value="UniProtKB-UniRule"/>
</dbReference>
<comment type="subcellular location">
    <subcellularLocation>
        <location evidence="1 5">Cytoplasm</location>
    </subcellularLocation>
</comment>
<dbReference type="GO" id="GO:0016151">
    <property type="term" value="F:nickel cation binding"/>
    <property type="evidence" value="ECO:0007669"/>
    <property type="project" value="UniProtKB-UniRule"/>
</dbReference>
<dbReference type="NCBIfam" id="NF009751">
    <property type="entry name" value="PRK13261.1-1"/>
    <property type="match status" value="1"/>
</dbReference>
<dbReference type="EMBL" id="AECZ01000004">
    <property type="protein sequence ID" value="EFL52395.1"/>
    <property type="molecule type" value="Genomic_DNA"/>
</dbReference>
<dbReference type="InterPro" id="IPR007864">
    <property type="entry name" value="UreE_C_dom"/>
</dbReference>
<keyword evidence="2 5" id="KW-0963">Cytoplasm</keyword>
<dbReference type="GO" id="GO:0005737">
    <property type="term" value="C:cytoplasm"/>
    <property type="evidence" value="ECO:0007669"/>
    <property type="project" value="UniProtKB-SubCell"/>
</dbReference>
<protein>
    <recommendedName>
        <fullName evidence="5">Urease accessory protein UreE</fullName>
    </recommendedName>
</protein>